<sequence>MTPSAMPVKEHYDRFLAGQYAWMAGGFDSNLERNRRFFVQAGIVPRSTGTAIDLGAGCGFAAIPLAEAGFRVTAVDFCRPLLRELVHRAPGIATVEGDILDFPLWAGRDPELIVCMGDTLAHLPGAGSVRDLLRQCYTELVPGGKFVLTLRDYTPGEIGETVVLPVRRDADRIFLCRLEYDEKCVGVTDIVYSHQSGTWERSASSYEKIRITLAFLLRELEHAGLRIDEHMAGEGLIAIIAEKIRA</sequence>
<dbReference type="Pfam" id="PF13649">
    <property type="entry name" value="Methyltransf_25"/>
    <property type="match status" value="1"/>
</dbReference>
<dbReference type="CDD" id="cd02440">
    <property type="entry name" value="AdoMet_MTases"/>
    <property type="match status" value="1"/>
</dbReference>
<dbReference type="RefSeq" id="WP_015286244.1">
    <property type="nucleotide sequence ID" value="NC_019943.1"/>
</dbReference>
<dbReference type="AlphaFoldDB" id="L0HHP0"/>
<keyword evidence="2" id="KW-0489">Methyltransferase</keyword>
<proteinExistence type="predicted"/>
<dbReference type="HOGENOM" id="CLU_093172_0_0_2"/>
<name>L0HHP0_METFS</name>
<dbReference type="OrthoDB" id="1018at2157"/>
<dbReference type="SUPFAM" id="SSF53335">
    <property type="entry name" value="S-adenosyl-L-methionine-dependent methyltransferases"/>
    <property type="match status" value="1"/>
</dbReference>
<keyword evidence="3" id="KW-1185">Reference proteome</keyword>
<dbReference type="InterPro" id="IPR029063">
    <property type="entry name" value="SAM-dependent_MTases_sf"/>
</dbReference>
<dbReference type="GeneID" id="14309668"/>
<protein>
    <submittedName>
        <fullName evidence="2">Methyltransferase family protein</fullName>
    </submittedName>
</protein>
<keyword evidence="2" id="KW-0808">Transferase</keyword>
<organism evidence="2 3">
    <name type="scientific">Methanoregula formicica (strain DSM 22288 / NBRC 105244 / SMSP)</name>
    <dbReference type="NCBI Taxonomy" id="593750"/>
    <lineage>
        <taxon>Archaea</taxon>
        <taxon>Methanobacteriati</taxon>
        <taxon>Methanobacteriota</taxon>
        <taxon>Stenosarchaea group</taxon>
        <taxon>Methanomicrobia</taxon>
        <taxon>Methanomicrobiales</taxon>
        <taxon>Methanoregulaceae</taxon>
        <taxon>Methanoregula</taxon>
    </lineage>
</organism>
<evidence type="ECO:0000313" key="3">
    <source>
        <dbReference type="Proteomes" id="UP000010824"/>
    </source>
</evidence>
<evidence type="ECO:0000259" key="1">
    <source>
        <dbReference type="Pfam" id="PF13649"/>
    </source>
</evidence>
<dbReference type="KEGG" id="mfo:Metfor_2276"/>
<reference evidence="3" key="1">
    <citation type="submission" date="2011-12" db="EMBL/GenBank/DDBJ databases">
        <title>Complete sequence of Methanoregula formicicum SMSP.</title>
        <authorList>
            <person name="Lucas S."/>
            <person name="Han J."/>
            <person name="Lapidus A."/>
            <person name="Cheng J.-F."/>
            <person name="Goodwin L."/>
            <person name="Pitluck S."/>
            <person name="Peters L."/>
            <person name="Ovchinnikova G."/>
            <person name="Teshima H."/>
            <person name="Detter J.C."/>
            <person name="Han C."/>
            <person name="Tapia R."/>
            <person name="Land M."/>
            <person name="Hauser L."/>
            <person name="Kyrpides N."/>
            <person name="Ivanova N."/>
            <person name="Pagani I."/>
            <person name="Imachi H."/>
            <person name="Tamaki H."/>
            <person name="Sekiguchi Y."/>
            <person name="Kamagata Y."/>
            <person name="Cadillo-Quiroz H."/>
            <person name="Zinder S."/>
            <person name="Liu W.-T."/>
            <person name="Woyke T."/>
        </authorList>
    </citation>
    <scope>NUCLEOTIDE SEQUENCE [LARGE SCALE GENOMIC DNA]</scope>
    <source>
        <strain evidence="3">DSM 22288 / NBRC 105244 / SMSP</strain>
    </source>
</reference>
<dbReference type="Gene3D" id="3.40.50.150">
    <property type="entry name" value="Vaccinia Virus protein VP39"/>
    <property type="match status" value="1"/>
</dbReference>
<dbReference type="GO" id="GO:0008168">
    <property type="term" value="F:methyltransferase activity"/>
    <property type="evidence" value="ECO:0007669"/>
    <property type="project" value="UniProtKB-KW"/>
</dbReference>
<dbReference type="InterPro" id="IPR041698">
    <property type="entry name" value="Methyltransf_25"/>
</dbReference>
<accession>L0HHP0</accession>
<dbReference type="EMBL" id="CP003167">
    <property type="protein sequence ID" value="AGB03281.1"/>
    <property type="molecule type" value="Genomic_DNA"/>
</dbReference>
<dbReference type="GO" id="GO:0032259">
    <property type="term" value="P:methylation"/>
    <property type="evidence" value="ECO:0007669"/>
    <property type="project" value="UniProtKB-KW"/>
</dbReference>
<dbReference type="STRING" id="593750.Metfor_2276"/>
<dbReference type="Proteomes" id="UP000010824">
    <property type="component" value="Chromosome"/>
</dbReference>
<dbReference type="eggNOG" id="arCOG01791">
    <property type="taxonomic scope" value="Archaea"/>
</dbReference>
<gene>
    <name evidence="2" type="ordered locus">Metfor_2276</name>
</gene>
<feature type="domain" description="Methyltransferase" evidence="1">
    <location>
        <begin position="52"/>
        <end position="144"/>
    </location>
</feature>
<reference evidence="2 3" key="2">
    <citation type="journal article" date="2014" name="Genome Announc.">
        <title>Complete Genome Sequence of Methanoregula formicica SMSPT, a Mesophilic Hydrogenotrophic Methanogen Isolated from a Methanogenic Upflow Anaerobic Sludge Blanket Reactor.</title>
        <authorList>
            <person name="Yamamoto K."/>
            <person name="Tamaki H."/>
            <person name="Cadillo-Quiroz H."/>
            <person name="Imachi H."/>
            <person name="Kyrpides N."/>
            <person name="Woyke T."/>
            <person name="Goodwin L."/>
            <person name="Zinder S.H."/>
            <person name="Kamagata Y."/>
            <person name="Liu W.T."/>
        </authorList>
    </citation>
    <scope>NUCLEOTIDE SEQUENCE [LARGE SCALE GENOMIC DNA]</scope>
    <source>
        <strain evidence="3">DSM 22288 / NBRC 105244 / SMSP</strain>
    </source>
</reference>
<evidence type="ECO:0000313" key="2">
    <source>
        <dbReference type="EMBL" id="AGB03281.1"/>
    </source>
</evidence>
<dbReference type="InParanoid" id="L0HHP0"/>